<dbReference type="GO" id="GO:0005525">
    <property type="term" value="F:GTP binding"/>
    <property type="evidence" value="ECO:0007669"/>
    <property type="project" value="UniProtKB-KW"/>
</dbReference>
<dbReference type="InterPro" id="IPR043128">
    <property type="entry name" value="Rev_trsase/Diguanyl_cyclase"/>
</dbReference>
<evidence type="ECO:0000256" key="1">
    <source>
        <dbReference type="ARBA" id="ARBA00001946"/>
    </source>
</evidence>
<dbReference type="Gene3D" id="3.30.70.270">
    <property type="match status" value="1"/>
</dbReference>
<dbReference type="PROSITE" id="PS50887">
    <property type="entry name" value="GGDEF"/>
    <property type="match status" value="1"/>
</dbReference>
<evidence type="ECO:0000256" key="4">
    <source>
        <dbReference type="ARBA" id="ARBA00023134"/>
    </source>
</evidence>
<evidence type="ECO:0000259" key="6">
    <source>
        <dbReference type="PROSITE" id="PS50887"/>
    </source>
</evidence>
<dbReference type="AlphaFoldDB" id="A0AAW9CD04"/>
<evidence type="ECO:0000313" key="7">
    <source>
        <dbReference type="EMBL" id="MDW3778880.1"/>
    </source>
</evidence>
<comment type="caution">
    <text evidence="7">The sequence shown here is derived from an EMBL/GenBank/DDBJ whole genome shotgun (WGS) entry which is preliminary data.</text>
</comment>
<dbReference type="Pfam" id="PF00990">
    <property type="entry name" value="GGDEF"/>
    <property type="match status" value="1"/>
</dbReference>
<comment type="pathway">
    <text evidence="2">Purine metabolism; 3',5'-cyclic di-GMP biosynthesis.</text>
</comment>
<proteinExistence type="predicted"/>
<evidence type="ECO:0000256" key="3">
    <source>
        <dbReference type="ARBA" id="ARBA00012528"/>
    </source>
</evidence>
<dbReference type="Proteomes" id="UP001276300">
    <property type="component" value="Unassembled WGS sequence"/>
</dbReference>
<dbReference type="GO" id="GO:0052621">
    <property type="term" value="F:diguanylate cyclase activity"/>
    <property type="evidence" value="ECO:0007669"/>
    <property type="project" value="UniProtKB-EC"/>
</dbReference>
<dbReference type="Gene3D" id="1.20.120.30">
    <property type="entry name" value="Aspartate receptor, ligand-binding domain"/>
    <property type="match status" value="1"/>
</dbReference>
<comment type="catalytic activity">
    <reaction evidence="5">
        <text>2 GTP = 3',3'-c-di-GMP + 2 diphosphate</text>
        <dbReference type="Rhea" id="RHEA:24898"/>
        <dbReference type="ChEBI" id="CHEBI:33019"/>
        <dbReference type="ChEBI" id="CHEBI:37565"/>
        <dbReference type="ChEBI" id="CHEBI:58805"/>
        <dbReference type="EC" id="2.7.7.65"/>
    </reaction>
</comment>
<comment type="cofactor">
    <cofactor evidence="1">
        <name>Mg(2+)</name>
        <dbReference type="ChEBI" id="CHEBI:18420"/>
    </cofactor>
</comment>
<gene>
    <name evidence="7" type="ORF">QWU01_18930</name>
</gene>
<keyword evidence="4" id="KW-0342">GTP-binding</keyword>
<evidence type="ECO:0000256" key="2">
    <source>
        <dbReference type="ARBA" id="ARBA00004665"/>
    </source>
</evidence>
<sequence length="302" mass="34476">MGNNFDKLNLIIDKLNDAILSHHEWTGNIIAIRLLNGESIKTIVDVDAHKKCKSYDFLQKIENEPSFPEGALLKKVQRAHKDMHDKARELILSYQNEVITNDVLTAYIHSQQEFVSRVETLKSRISTLINTADPLTGLPTRPSLQLQIHDITESKADDLFIVIIDLDHFKRVNDTYGHNTGDEVLRTFSLSLQSKIRSTEKLYRYGGEEFVMLIYADNNASAGYAGSRLCKNIRDTKIQYHDKIIEITATIGISKYKYNLSFEQNIEIVDQAMYYGKSAGRDRCIIDDGLGHFIDYSTICDH</sequence>
<protein>
    <recommendedName>
        <fullName evidence="3">diguanylate cyclase</fullName>
        <ecNumber evidence="3">2.7.7.65</ecNumber>
    </recommendedName>
</protein>
<dbReference type="InterPro" id="IPR029787">
    <property type="entry name" value="Nucleotide_cyclase"/>
</dbReference>
<organism evidence="7 8">
    <name type="scientific">Kluyvera cryocrescens</name>
    <name type="common">Kluyvera citrophila</name>
    <dbReference type="NCBI Taxonomy" id="580"/>
    <lineage>
        <taxon>Bacteria</taxon>
        <taxon>Pseudomonadati</taxon>
        <taxon>Pseudomonadota</taxon>
        <taxon>Gammaproteobacteria</taxon>
        <taxon>Enterobacterales</taxon>
        <taxon>Enterobacteriaceae</taxon>
        <taxon>Kluyvera</taxon>
    </lineage>
</organism>
<dbReference type="CDD" id="cd01949">
    <property type="entry name" value="GGDEF"/>
    <property type="match status" value="1"/>
</dbReference>
<dbReference type="InterPro" id="IPR000160">
    <property type="entry name" value="GGDEF_dom"/>
</dbReference>
<reference evidence="7" key="1">
    <citation type="journal article" date="2023" name="J Glob Antimicrob Resist">
        <title>Emergence of NDM-1 and KPC-3 carbapenemases in Kluyvera cryocrescens: Investigating genetic heterogeneity and acquisition routes of blaNDM-1 in Enterobacterales species in Portugal.</title>
        <authorList>
            <person name="Loiodice M."/>
            <person name="Ribeiro M."/>
            <person name="Peixe L."/>
            <person name="Novais A."/>
        </authorList>
    </citation>
    <scope>NUCLEOTIDE SEQUENCE</scope>
    <source>
        <strain evidence="7">K629</strain>
    </source>
</reference>
<keyword evidence="7" id="KW-0808">Transferase</keyword>
<dbReference type="NCBIfam" id="TIGR00254">
    <property type="entry name" value="GGDEF"/>
    <property type="match status" value="1"/>
</dbReference>
<feature type="domain" description="GGDEF" evidence="6">
    <location>
        <begin position="157"/>
        <end position="289"/>
    </location>
</feature>
<dbReference type="InterPro" id="IPR050469">
    <property type="entry name" value="Diguanylate_Cyclase"/>
</dbReference>
<evidence type="ECO:0000313" key="8">
    <source>
        <dbReference type="Proteomes" id="UP001276300"/>
    </source>
</evidence>
<dbReference type="PANTHER" id="PTHR45138">
    <property type="entry name" value="REGULATORY COMPONENTS OF SENSORY TRANSDUCTION SYSTEM"/>
    <property type="match status" value="1"/>
</dbReference>
<name>A0AAW9CD04_KLUCR</name>
<keyword evidence="7" id="KW-0548">Nucleotidyltransferase</keyword>
<dbReference type="EMBL" id="JAUEQX010000017">
    <property type="protein sequence ID" value="MDW3778880.1"/>
    <property type="molecule type" value="Genomic_DNA"/>
</dbReference>
<accession>A0AAW9CD04</accession>
<keyword evidence="4" id="KW-0547">Nucleotide-binding</keyword>
<evidence type="ECO:0000256" key="5">
    <source>
        <dbReference type="ARBA" id="ARBA00034247"/>
    </source>
</evidence>
<dbReference type="SUPFAM" id="SSF55073">
    <property type="entry name" value="Nucleotide cyclase"/>
    <property type="match status" value="1"/>
</dbReference>
<dbReference type="RefSeq" id="WP_318242947.1">
    <property type="nucleotide sequence ID" value="NZ_JAUEQX010000017.1"/>
</dbReference>
<dbReference type="PANTHER" id="PTHR45138:SF9">
    <property type="entry name" value="DIGUANYLATE CYCLASE DGCM-RELATED"/>
    <property type="match status" value="1"/>
</dbReference>
<dbReference type="EC" id="2.7.7.65" evidence="3"/>
<dbReference type="SMART" id="SM00267">
    <property type="entry name" value="GGDEF"/>
    <property type="match status" value="1"/>
</dbReference>